<keyword evidence="3" id="KW-0272">Extracellular matrix</keyword>
<dbReference type="InterPro" id="IPR050440">
    <property type="entry name" value="Laminin/Netrin_ECM"/>
</dbReference>
<feature type="disulfide bond" evidence="10">
    <location>
        <begin position="199"/>
        <end position="211"/>
    </location>
</feature>
<dbReference type="GO" id="GO:0043256">
    <property type="term" value="C:laminin complex"/>
    <property type="evidence" value="ECO:0007669"/>
    <property type="project" value="TreeGrafter"/>
</dbReference>
<dbReference type="Proteomes" id="UP000314294">
    <property type="component" value="Unassembled WGS sequence"/>
</dbReference>
<dbReference type="GO" id="GO:0034446">
    <property type="term" value="P:substrate adhesion-dependent cell spreading"/>
    <property type="evidence" value="ECO:0007669"/>
    <property type="project" value="TreeGrafter"/>
</dbReference>
<protein>
    <submittedName>
        <fullName evidence="12">Laminin subunit beta-1</fullName>
    </submittedName>
</protein>
<keyword evidence="9 10" id="KW-0424">Laminin EGF-like domain</keyword>
<dbReference type="CDD" id="cd00055">
    <property type="entry name" value="EGF_Lam"/>
    <property type="match status" value="4"/>
</dbReference>
<accession>A0A4Z2E482</accession>
<dbReference type="InterPro" id="IPR002049">
    <property type="entry name" value="LE_dom"/>
</dbReference>
<dbReference type="GO" id="GO:0007411">
    <property type="term" value="P:axon guidance"/>
    <property type="evidence" value="ECO:0007669"/>
    <property type="project" value="TreeGrafter"/>
</dbReference>
<evidence type="ECO:0000256" key="4">
    <source>
        <dbReference type="ARBA" id="ARBA00022729"/>
    </source>
</evidence>
<dbReference type="FunFam" id="2.10.25.10:FF:000145">
    <property type="entry name" value="Laminin subunit beta 1"/>
    <property type="match status" value="1"/>
</dbReference>
<dbReference type="OrthoDB" id="5985440at2759"/>
<dbReference type="GO" id="GO:0070831">
    <property type="term" value="P:basement membrane assembly"/>
    <property type="evidence" value="ECO:0007669"/>
    <property type="project" value="TreeGrafter"/>
</dbReference>
<dbReference type="SMART" id="SM00180">
    <property type="entry name" value="EGF_Lam"/>
    <property type="match status" value="4"/>
</dbReference>
<dbReference type="PANTHER" id="PTHR10574">
    <property type="entry name" value="NETRIN/LAMININ-RELATED"/>
    <property type="match status" value="1"/>
</dbReference>
<keyword evidence="4" id="KW-0732">Signal</keyword>
<dbReference type="PRINTS" id="PR00011">
    <property type="entry name" value="EGFLAMININ"/>
</dbReference>
<dbReference type="FunFam" id="2.10.25.10:FF:000130">
    <property type="entry name" value="Laminin subunit beta 1"/>
    <property type="match status" value="1"/>
</dbReference>
<feature type="disulfide bond" evidence="10">
    <location>
        <begin position="114"/>
        <end position="123"/>
    </location>
</feature>
<evidence type="ECO:0000259" key="11">
    <source>
        <dbReference type="PROSITE" id="PS50027"/>
    </source>
</evidence>
<evidence type="ECO:0000256" key="9">
    <source>
        <dbReference type="ARBA" id="ARBA00023292"/>
    </source>
</evidence>
<comment type="caution">
    <text evidence="10">Lacks conserved residue(s) required for the propagation of feature annotation.</text>
</comment>
<feature type="disulfide bond" evidence="10">
    <location>
        <begin position="220"/>
        <end position="229"/>
    </location>
</feature>
<evidence type="ECO:0000256" key="10">
    <source>
        <dbReference type="PROSITE-ProRule" id="PRU00460"/>
    </source>
</evidence>
<dbReference type="PANTHER" id="PTHR10574:SF36">
    <property type="entry name" value="LAMININ SUBUNIT BETA-2"/>
    <property type="match status" value="1"/>
</dbReference>
<dbReference type="SUPFAM" id="SSF57196">
    <property type="entry name" value="EGF/Laminin"/>
    <property type="match status" value="4"/>
</dbReference>
<feature type="disulfide bond" evidence="10">
    <location>
        <begin position="171"/>
        <end position="180"/>
    </location>
</feature>
<evidence type="ECO:0000313" key="13">
    <source>
        <dbReference type="Proteomes" id="UP000314294"/>
    </source>
</evidence>
<comment type="subcellular location">
    <subcellularLocation>
        <location evidence="1">Secreted</location>
        <location evidence="1">Extracellular space</location>
        <location evidence="1">Extracellular matrix</location>
        <location evidence="1">Basement membrane</location>
    </subcellularLocation>
</comment>
<dbReference type="FunFam" id="2.10.25.10:FF:000101">
    <property type="entry name" value="Laminin subunit beta 1"/>
    <property type="match status" value="1"/>
</dbReference>
<dbReference type="PROSITE" id="PS50027">
    <property type="entry name" value="EGF_LAM_2"/>
    <property type="match status" value="3"/>
</dbReference>
<keyword evidence="2" id="KW-0964">Secreted</keyword>
<comment type="caution">
    <text evidence="12">The sequence shown here is derived from an EMBL/GenBank/DDBJ whole genome shotgun (WGS) entry which is preliminary data.</text>
</comment>
<dbReference type="GO" id="GO:0009888">
    <property type="term" value="P:tissue development"/>
    <property type="evidence" value="ECO:0007669"/>
    <property type="project" value="TreeGrafter"/>
</dbReference>
<evidence type="ECO:0000256" key="5">
    <source>
        <dbReference type="ARBA" id="ARBA00022737"/>
    </source>
</evidence>
<keyword evidence="6" id="KW-0084">Basement membrane</keyword>
<evidence type="ECO:0000256" key="3">
    <source>
        <dbReference type="ARBA" id="ARBA00022530"/>
    </source>
</evidence>
<evidence type="ECO:0000256" key="2">
    <source>
        <dbReference type="ARBA" id="ARBA00022525"/>
    </source>
</evidence>
<evidence type="ECO:0000256" key="6">
    <source>
        <dbReference type="ARBA" id="ARBA00022869"/>
    </source>
</evidence>
<dbReference type="GO" id="GO:0009887">
    <property type="term" value="P:animal organ morphogenesis"/>
    <property type="evidence" value="ECO:0007669"/>
    <property type="project" value="TreeGrafter"/>
</dbReference>
<reference evidence="12 13" key="1">
    <citation type="submission" date="2019-03" db="EMBL/GenBank/DDBJ databases">
        <title>First draft genome of Liparis tanakae, snailfish: a comprehensive survey of snailfish specific genes.</title>
        <authorList>
            <person name="Kim W."/>
            <person name="Song I."/>
            <person name="Jeong J.-H."/>
            <person name="Kim D."/>
            <person name="Kim S."/>
            <person name="Ryu S."/>
            <person name="Song J.Y."/>
            <person name="Lee S.K."/>
        </authorList>
    </citation>
    <scope>NUCLEOTIDE SEQUENCE [LARGE SCALE GENOMIC DNA]</scope>
    <source>
        <tissue evidence="12">Muscle</tissue>
    </source>
</reference>
<feature type="domain" description="Laminin EGF-like" evidence="11">
    <location>
        <begin position="142"/>
        <end position="198"/>
    </location>
</feature>
<proteinExistence type="predicted"/>
<dbReference type="EMBL" id="SRLO01018261">
    <property type="protein sequence ID" value="TNN23503.1"/>
    <property type="molecule type" value="Genomic_DNA"/>
</dbReference>
<keyword evidence="5" id="KW-0677">Repeat</keyword>
<feature type="domain" description="Laminin EGF-like" evidence="11">
    <location>
        <begin position="90"/>
        <end position="141"/>
    </location>
</feature>
<gene>
    <name evidence="12" type="primary">LAMB1_2</name>
    <name evidence="12" type="ORF">EYF80_066376</name>
</gene>
<keyword evidence="7 10" id="KW-1015">Disulfide bond</keyword>
<keyword evidence="8" id="KW-0325">Glycoprotein</keyword>
<evidence type="ECO:0000256" key="8">
    <source>
        <dbReference type="ARBA" id="ARBA00023180"/>
    </source>
</evidence>
<keyword evidence="13" id="KW-1185">Reference proteome</keyword>
<evidence type="ECO:0000256" key="1">
    <source>
        <dbReference type="ARBA" id="ARBA00004302"/>
    </source>
</evidence>
<organism evidence="12 13">
    <name type="scientific">Liparis tanakae</name>
    <name type="common">Tanaka's snailfish</name>
    <dbReference type="NCBI Taxonomy" id="230148"/>
    <lineage>
        <taxon>Eukaryota</taxon>
        <taxon>Metazoa</taxon>
        <taxon>Chordata</taxon>
        <taxon>Craniata</taxon>
        <taxon>Vertebrata</taxon>
        <taxon>Euteleostomi</taxon>
        <taxon>Actinopterygii</taxon>
        <taxon>Neopterygii</taxon>
        <taxon>Teleostei</taxon>
        <taxon>Neoteleostei</taxon>
        <taxon>Acanthomorphata</taxon>
        <taxon>Eupercaria</taxon>
        <taxon>Perciformes</taxon>
        <taxon>Cottioidei</taxon>
        <taxon>Cottales</taxon>
        <taxon>Liparidae</taxon>
        <taxon>Liparis</taxon>
    </lineage>
</organism>
<dbReference type="Gene3D" id="2.10.25.10">
    <property type="entry name" value="Laminin"/>
    <property type="match status" value="4"/>
</dbReference>
<name>A0A4Z2E482_9TELE</name>
<dbReference type="AlphaFoldDB" id="A0A4Z2E482"/>
<dbReference type="FunFam" id="2.10.25.10:FF:000138">
    <property type="entry name" value="Laminin subunit beta 1"/>
    <property type="match status" value="1"/>
</dbReference>
<sequence length="251" mass="26913">MSLFFSVCRCASGYYGDPVLGRAPGAPCRPCPCPDAPGSGRHFAASCYQDDRNRQIICNCNHGYTGPRCGECAPGYYGNPSAPGGRCQPCRCNNNIDVSDGAACDRQTGRCTKCLYNTEGADCGVCRSGYFGDASRRNCRKCTCNFLGTDRGQCLQREDCVCQRATGQCQCLPNAIGLPCDHCAPDHWNLAGGRGCEACGCDPNNSVTSSCNEFSGQCQCRDGFGGTTCTDCQENYWGDPGTQCRGETRER</sequence>
<dbReference type="PROSITE" id="PS01248">
    <property type="entry name" value="EGF_LAM_1"/>
    <property type="match status" value="3"/>
</dbReference>
<feature type="domain" description="Laminin EGF-like" evidence="11">
    <location>
        <begin position="199"/>
        <end position="246"/>
    </location>
</feature>
<dbReference type="Pfam" id="PF00053">
    <property type="entry name" value="EGF_laminin"/>
    <property type="match status" value="4"/>
</dbReference>
<dbReference type="GO" id="GO:0016477">
    <property type="term" value="P:cell migration"/>
    <property type="evidence" value="ECO:0007669"/>
    <property type="project" value="TreeGrafter"/>
</dbReference>
<evidence type="ECO:0000313" key="12">
    <source>
        <dbReference type="EMBL" id="TNN23503.1"/>
    </source>
</evidence>
<evidence type="ECO:0000256" key="7">
    <source>
        <dbReference type="ARBA" id="ARBA00023157"/>
    </source>
</evidence>
<feature type="disulfide bond" evidence="10">
    <location>
        <begin position="201"/>
        <end position="218"/>
    </location>
</feature>